<dbReference type="GO" id="GO:0000722">
    <property type="term" value="P:telomere maintenance via recombination"/>
    <property type="evidence" value="ECO:0007669"/>
    <property type="project" value="TreeGrafter"/>
</dbReference>
<feature type="domain" description="RecA family profile 1" evidence="1">
    <location>
        <begin position="1"/>
        <end position="148"/>
    </location>
</feature>
<dbReference type="GO" id="GO:0033065">
    <property type="term" value="C:Rad51C-XRCC3 complex"/>
    <property type="evidence" value="ECO:0007669"/>
    <property type="project" value="TreeGrafter"/>
</dbReference>
<dbReference type="GO" id="GO:0061982">
    <property type="term" value="P:meiosis I cell cycle process"/>
    <property type="evidence" value="ECO:0007669"/>
    <property type="project" value="UniProtKB-ARBA"/>
</dbReference>
<proteinExistence type="predicted"/>
<dbReference type="GO" id="GO:0000400">
    <property type="term" value="F:four-way junction DNA binding"/>
    <property type="evidence" value="ECO:0007669"/>
    <property type="project" value="TreeGrafter"/>
</dbReference>
<accession>A0A2H9TLM1</accession>
<sequence>MMQPIVSTPGIIELFGPSGSGKSTFALQVVASCLRRDETFRAIYVCTDDTFSVKRFEQLYGLGFEDAAERIIVQHLGDLETQEHFLCYFLHPLVQNQNVNLVIIDSISSNFRPCQRTNEVTASLYSIAKALYRTAAEHSIPVICINQVTADLSEGTNSLLFKPALGLSWSNCVTSRLRIERVSENTSTRIVTIVRCPLAPSETLECQLTLAGFRSGI</sequence>
<dbReference type="InterPro" id="IPR003593">
    <property type="entry name" value="AAA+_ATPase"/>
</dbReference>
<evidence type="ECO:0000313" key="2">
    <source>
        <dbReference type="EMBL" id="PJF18636.1"/>
    </source>
</evidence>
<dbReference type="GO" id="GO:0005657">
    <property type="term" value="C:replication fork"/>
    <property type="evidence" value="ECO:0007669"/>
    <property type="project" value="TreeGrafter"/>
</dbReference>
<dbReference type="Gene3D" id="3.40.50.300">
    <property type="entry name" value="P-loop containing nucleotide triphosphate hydrolases"/>
    <property type="match status" value="1"/>
</dbReference>
<evidence type="ECO:0000259" key="1">
    <source>
        <dbReference type="PROSITE" id="PS50162"/>
    </source>
</evidence>
<dbReference type="AlphaFoldDB" id="A0A2H9TLM1"/>
<dbReference type="GO" id="GO:0140664">
    <property type="term" value="F:ATP-dependent DNA damage sensor activity"/>
    <property type="evidence" value="ECO:0007669"/>
    <property type="project" value="InterPro"/>
</dbReference>
<dbReference type="InterPro" id="IPR027417">
    <property type="entry name" value="P-loop_NTPase"/>
</dbReference>
<dbReference type="GO" id="GO:0045003">
    <property type="term" value="P:double-strand break repair via synthesis-dependent strand annealing"/>
    <property type="evidence" value="ECO:0007669"/>
    <property type="project" value="TreeGrafter"/>
</dbReference>
<dbReference type="GO" id="GO:0071140">
    <property type="term" value="P:resolution of mitotic recombination intermediates"/>
    <property type="evidence" value="ECO:0007669"/>
    <property type="project" value="TreeGrafter"/>
</dbReference>
<dbReference type="OrthoDB" id="1861185at2759"/>
<keyword evidence="3" id="KW-1185">Reference proteome</keyword>
<dbReference type="GO" id="GO:0005524">
    <property type="term" value="F:ATP binding"/>
    <property type="evidence" value="ECO:0007669"/>
    <property type="project" value="InterPro"/>
</dbReference>
<dbReference type="EMBL" id="MTSL01000112">
    <property type="protein sequence ID" value="PJF18636.1"/>
    <property type="molecule type" value="Genomic_DNA"/>
</dbReference>
<dbReference type="PANTHER" id="PTHR46487">
    <property type="entry name" value="DNA REPAIR PROTEIN XRCC3"/>
    <property type="match status" value="1"/>
</dbReference>
<dbReference type="Pfam" id="PF08423">
    <property type="entry name" value="Rad51"/>
    <property type="match status" value="1"/>
</dbReference>
<dbReference type="Proteomes" id="UP000240830">
    <property type="component" value="Unassembled WGS sequence"/>
</dbReference>
<dbReference type="PROSITE" id="PS50162">
    <property type="entry name" value="RECA_2"/>
    <property type="match status" value="1"/>
</dbReference>
<comment type="caution">
    <text evidence="2">The sequence shown here is derived from an EMBL/GenBank/DDBJ whole genome shotgun (WGS) entry which is preliminary data.</text>
</comment>
<dbReference type="InterPro" id="IPR020588">
    <property type="entry name" value="RecA_ATP-bd"/>
</dbReference>
<dbReference type="GO" id="GO:0090656">
    <property type="term" value="P:t-circle formation"/>
    <property type="evidence" value="ECO:0007669"/>
    <property type="project" value="TreeGrafter"/>
</dbReference>
<evidence type="ECO:0000313" key="3">
    <source>
        <dbReference type="Proteomes" id="UP000240830"/>
    </source>
</evidence>
<dbReference type="STRING" id="1246581.A0A2H9TLM1"/>
<gene>
    <name evidence="2" type="ORF">PSACC_01559</name>
</gene>
<organism evidence="2 3">
    <name type="scientific">Paramicrosporidium saccamoebae</name>
    <dbReference type="NCBI Taxonomy" id="1246581"/>
    <lineage>
        <taxon>Eukaryota</taxon>
        <taxon>Fungi</taxon>
        <taxon>Fungi incertae sedis</taxon>
        <taxon>Cryptomycota</taxon>
        <taxon>Cryptomycota incertae sedis</taxon>
        <taxon>Paramicrosporidium</taxon>
    </lineage>
</organism>
<protein>
    <submittedName>
        <fullName evidence="2">DNA repair protein XRCC3</fullName>
    </submittedName>
</protein>
<name>A0A2H9TLM1_9FUNG</name>
<dbReference type="InterPro" id="IPR013632">
    <property type="entry name" value="Rad51_C"/>
</dbReference>
<dbReference type="SMART" id="SM00382">
    <property type="entry name" value="AAA"/>
    <property type="match status" value="1"/>
</dbReference>
<dbReference type="PANTHER" id="PTHR46487:SF1">
    <property type="entry name" value="DNA REPAIR PROTEIN XRCC3"/>
    <property type="match status" value="1"/>
</dbReference>
<dbReference type="SUPFAM" id="SSF52540">
    <property type="entry name" value="P-loop containing nucleoside triphosphate hydrolases"/>
    <property type="match status" value="1"/>
</dbReference>
<reference evidence="2 3" key="1">
    <citation type="submission" date="2016-10" db="EMBL/GenBank/DDBJ databases">
        <title>The genome of Paramicrosporidium saccamoebae is the missing link in understanding Cryptomycota and Microsporidia evolution.</title>
        <authorList>
            <person name="Quandt C.A."/>
            <person name="Beaudet D."/>
            <person name="Corsaro D."/>
            <person name="Michel R."/>
            <person name="Corradi N."/>
            <person name="James T."/>
        </authorList>
    </citation>
    <scope>NUCLEOTIDE SEQUENCE [LARGE SCALE GENOMIC DNA]</scope>
    <source>
        <strain evidence="2 3">KSL3</strain>
    </source>
</reference>